<dbReference type="PANTHER" id="PTHR31851">
    <property type="entry name" value="FE(2+)/MN(2+) TRANSPORTER PCL1"/>
    <property type="match status" value="1"/>
</dbReference>
<comment type="caution">
    <text evidence="6">The sequence shown here is derived from an EMBL/GenBank/DDBJ whole genome shotgun (WGS) entry which is preliminary data.</text>
</comment>
<dbReference type="EMBL" id="PFOB01000007">
    <property type="protein sequence ID" value="PIZ63960.1"/>
    <property type="molecule type" value="Genomic_DNA"/>
</dbReference>
<name>A0A2M7U1K9_9BACT</name>
<dbReference type="GO" id="GO:0012505">
    <property type="term" value="C:endomembrane system"/>
    <property type="evidence" value="ECO:0007669"/>
    <property type="project" value="UniProtKB-SubCell"/>
</dbReference>
<evidence type="ECO:0000313" key="7">
    <source>
        <dbReference type="Proteomes" id="UP000228503"/>
    </source>
</evidence>
<feature type="transmembrane region" description="Helical" evidence="5">
    <location>
        <begin position="163"/>
        <end position="186"/>
    </location>
</feature>
<feature type="transmembrane region" description="Helical" evidence="5">
    <location>
        <begin position="192"/>
        <end position="211"/>
    </location>
</feature>
<feature type="transmembrane region" description="Helical" evidence="5">
    <location>
        <begin position="28"/>
        <end position="49"/>
    </location>
</feature>
<evidence type="ECO:0000256" key="4">
    <source>
        <dbReference type="ARBA" id="ARBA00023136"/>
    </source>
</evidence>
<dbReference type="GO" id="GO:0005384">
    <property type="term" value="F:manganese ion transmembrane transporter activity"/>
    <property type="evidence" value="ECO:0007669"/>
    <property type="project" value="InterPro"/>
</dbReference>
<evidence type="ECO:0000256" key="5">
    <source>
        <dbReference type="SAM" id="Phobius"/>
    </source>
</evidence>
<evidence type="ECO:0000256" key="2">
    <source>
        <dbReference type="ARBA" id="ARBA00022692"/>
    </source>
</evidence>
<comment type="subcellular location">
    <subcellularLocation>
        <location evidence="1">Endomembrane system</location>
        <topology evidence="1">Multi-pass membrane protein</topology>
    </subcellularLocation>
</comment>
<protein>
    <submittedName>
        <fullName evidence="6">GMP synthase</fullName>
    </submittedName>
</protein>
<dbReference type="GO" id="GO:0030026">
    <property type="term" value="P:intracellular manganese ion homeostasis"/>
    <property type="evidence" value="ECO:0007669"/>
    <property type="project" value="InterPro"/>
</dbReference>
<evidence type="ECO:0000313" key="6">
    <source>
        <dbReference type="EMBL" id="PIZ63960.1"/>
    </source>
</evidence>
<accession>A0A2M7U1K9</accession>
<evidence type="ECO:0000256" key="1">
    <source>
        <dbReference type="ARBA" id="ARBA00004127"/>
    </source>
</evidence>
<feature type="transmembrane region" description="Helical" evidence="5">
    <location>
        <begin position="55"/>
        <end position="73"/>
    </location>
</feature>
<gene>
    <name evidence="6" type="ORF">COY16_00540</name>
</gene>
<dbReference type="AlphaFoldDB" id="A0A2M7U1K9"/>
<reference evidence="7" key="1">
    <citation type="submission" date="2017-09" db="EMBL/GenBank/DDBJ databases">
        <title>Depth-based differentiation of microbial function through sediment-hosted aquifers and enrichment of novel symbionts in the deep terrestrial subsurface.</title>
        <authorList>
            <person name="Probst A.J."/>
            <person name="Ladd B."/>
            <person name="Jarett J.K."/>
            <person name="Geller-Mcgrath D.E."/>
            <person name="Sieber C.M.K."/>
            <person name="Emerson J.B."/>
            <person name="Anantharaman K."/>
            <person name="Thomas B.C."/>
            <person name="Malmstrom R."/>
            <person name="Stieglmeier M."/>
            <person name="Klingl A."/>
            <person name="Woyke T."/>
            <person name="Ryan C.M."/>
            <person name="Banfield J.F."/>
        </authorList>
    </citation>
    <scope>NUCLEOTIDE SEQUENCE [LARGE SCALE GENOMIC DNA]</scope>
</reference>
<keyword evidence="4 5" id="KW-0472">Membrane</keyword>
<evidence type="ECO:0000256" key="3">
    <source>
        <dbReference type="ARBA" id="ARBA00022989"/>
    </source>
</evidence>
<keyword evidence="2 5" id="KW-0812">Transmembrane</keyword>
<keyword evidence="3 5" id="KW-1133">Transmembrane helix</keyword>
<dbReference type="InterPro" id="IPR008217">
    <property type="entry name" value="Ccc1_fam"/>
</dbReference>
<feature type="transmembrane region" description="Helical" evidence="5">
    <location>
        <begin position="223"/>
        <end position="245"/>
    </location>
</feature>
<organism evidence="6 7">
    <name type="scientific">Candidatus Roizmanbacteria bacterium CG_4_10_14_0_2_um_filter_39_13</name>
    <dbReference type="NCBI Taxonomy" id="1974825"/>
    <lineage>
        <taxon>Bacteria</taxon>
        <taxon>Candidatus Roizmaniibacteriota</taxon>
    </lineage>
</organism>
<sequence length="247" mass="27454">MHYTRQDLEKHIKEEHRQSPFGTYLREIVYGGNDGIVTTFAVVAGFAGASAGGQIGGLGFAAVLLFGLANLFADGASMSLGNFLSIRSEQDRYRKEERKEKREVDANPHIEKAESQEILKQKGFSKEQAVQLVDIYSTNKPFWIDFMMKYELEMANPFDESPVFSAIATFLSFVIFGAIPLIPYMYVFPFGHPFTLAIIATGFALLLLGLLRFKVTQESIIKSVGEILFVGGLSASVAYFVGTFFQI</sequence>
<dbReference type="Pfam" id="PF01988">
    <property type="entry name" value="VIT1"/>
    <property type="match status" value="1"/>
</dbReference>
<proteinExistence type="predicted"/>
<dbReference type="Proteomes" id="UP000228503">
    <property type="component" value="Unassembled WGS sequence"/>
</dbReference>